<accession>A0AA40CFE8</accession>
<dbReference type="AlphaFoldDB" id="A0AA40CFE8"/>
<name>A0AA40CFE8_9PEZI</name>
<evidence type="ECO:0000256" key="1">
    <source>
        <dbReference type="SAM" id="MobiDB-lite"/>
    </source>
</evidence>
<proteinExistence type="predicted"/>
<feature type="region of interest" description="Disordered" evidence="1">
    <location>
        <begin position="1"/>
        <end position="44"/>
    </location>
</feature>
<dbReference type="Proteomes" id="UP001174934">
    <property type="component" value="Unassembled WGS sequence"/>
</dbReference>
<evidence type="ECO:0000313" key="2">
    <source>
        <dbReference type="EMBL" id="KAK0636275.1"/>
    </source>
</evidence>
<reference evidence="2" key="1">
    <citation type="submission" date="2023-06" db="EMBL/GenBank/DDBJ databases">
        <title>Genome-scale phylogeny and comparative genomics of the fungal order Sordariales.</title>
        <authorList>
            <consortium name="Lawrence Berkeley National Laboratory"/>
            <person name="Hensen N."/>
            <person name="Bonometti L."/>
            <person name="Westerberg I."/>
            <person name="Brannstrom I.O."/>
            <person name="Guillou S."/>
            <person name="Cros-Aarteil S."/>
            <person name="Calhoun S."/>
            <person name="Haridas S."/>
            <person name="Kuo A."/>
            <person name="Mondo S."/>
            <person name="Pangilinan J."/>
            <person name="Riley R."/>
            <person name="LaButti K."/>
            <person name="Andreopoulos B."/>
            <person name="Lipzen A."/>
            <person name="Chen C."/>
            <person name="Yanf M."/>
            <person name="Daum C."/>
            <person name="Ng V."/>
            <person name="Clum A."/>
            <person name="Steindorff A."/>
            <person name="Ohm R."/>
            <person name="Martin F."/>
            <person name="Silar P."/>
            <person name="Natvig D."/>
            <person name="Lalanne C."/>
            <person name="Gautier V."/>
            <person name="Ament-velasquez S.L."/>
            <person name="Kruys A."/>
            <person name="Hutchinson M.I."/>
            <person name="Powell A.J."/>
            <person name="Barry K."/>
            <person name="Miller A.N."/>
            <person name="Grigoriev I.V."/>
            <person name="Debuchy R."/>
            <person name="Gladieux P."/>
            <person name="Thoren M.H."/>
            <person name="Johannesson H."/>
        </authorList>
    </citation>
    <scope>NUCLEOTIDE SEQUENCE</scope>
    <source>
        <strain evidence="2">SMH3391-2</strain>
    </source>
</reference>
<comment type="caution">
    <text evidence="2">The sequence shown here is derived from an EMBL/GenBank/DDBJ whole genome shotgun (WGS) entry which is preliminary data.</text>
</comment>
<keyword evidence="3" id="KW-1185">Reference proteome</keyword>
<sequence>MRWPNCNHPRLAAPPSSKTCERRKSPPSQYPGPARLSSHHPTDRRVLGHSQDAVVPNNEQAEPDCGGRPSFHQDVAACGPDTVIHGLQTAVQSGAAVNKRRNPTMDVWRSFLCRRSYHDVDRLAIKESTSRAAIKCVVVQKKHQFCPLTAVDVDRLVSFGPPRQGVSVVTAPAGSQTNFKSTSIPVGRGDFPAWPRGTHPPPPCQRWGREDTTEFAGVVCRGVPGCGHGGHAPVLSTTCIRRYPLPVIFSLHPSIRRQSSCWFRPIGSNSSLRRLLYFYISPASRTGMRRITNGCLLRLRLRPRQRRESSMHLHFSPAWPLSCSPTRFFPDMVHAD</sequence>
<organism evidence="2 3">
    <name type="scientific">Bombardia bombarda</name>
    <dbReference type="NCBI Taxonomy" id="252184"/>
    <lineage>
        <taxon>Eukaryota</taxon>
        <taxon>Fungi</taxon>
        <taxon>Dikarya</taxon>
        <taxon>Ascomycota</taxon>
        <taxon>Pezizomycotina</taxon>
        <taxon>Sordariomycetes</taxon>
        <taxon>Sordariomycetidae</taxon>
        <taxon>Sordariales</taxon>
        <taxon>Lasiosphaeriaceae</taxon>
        <taxon>Bombardia</taxon>
    </lineage>
</organism>
<evidence type="ECO:0000313" key="3">
    <source>
        <dbReference type="Proteomes" id="UP001174934"/>
    </source>
</evidence>
<gene>
    <name evidence="2" type="ORF">B0T17DRAFT_74861</name>
</gene>
<dbReference type="EMBL" id="JAULSR010000001">
    <property type="protein sequence ID" value="KAK0636275.1"/>
    <property type="molecule type" value="Genomic_DNA"/>
</dbReference>
<protein>
    <submittedName>
        <fullName evidence="2">Uncharacterized protein</fullName>
    </submittedName>
</protein>